<dbReference type="eggNOG" id="COG1216">
    <property type="taxonomic scope" value="Bacteria"/>
</dbReference>
<dbReference type="InterPro" id="IPR029044">
    <property type="entry name" value="Nucleotide-diphossugar_trans"/>
</dbReference>
<evidence type="ECO:0000313" key="3">
    <source>
        <dbReference type="EMBL" id="ERL06764.1"/>
    </source>
</evidence>
<accession>U2T151</accession>
<protein>
    <submittedName>
        <fullName evidence="3">Glycosyltransferase, group 2 family protein</fullName>
        <ecNumber evidence="3">2.4.-.-</ecNumber>
    </submittedName>
</protein>
<dbReference type="PANTHER" id="PTHR48090:SF7">
    <property type="entry name" value="RFBJ PROTEIN"/>
    <property type="match status" value="1"/>
</dbReference>
<keyword evidence="4" id="KW-1185">Reference proteome</keyword>
<dbReference type="EMBL" id="AWEZ01000062">
    <property type="protein sequence ID" value="ERL06764.1"/>
    <property type="molecule type" value="Genomic_DNA"/>
</dbReference>
<keyword evidence="3" id="KW-0808">Transferase</keyword>
<name>U2T151_9ACTN</name>
<dbReference type="Gene3D" id="3.90.550.10">
    <property type="entry name" value="Spore Coat Polysaccharide Biosynthesis Protein SpsA, Chain A"/>
    <property type="match status" value="1"/>
</dbReference>
<dbReference type="GO" id="GO:0016757">
    <property type="term" value="F:glycosyltransferase activity"/>
    <property type="evidence" value="ECO:0007669"/>
    <property type="project" value="UniProtKB-KW"/>
</dbReference>
<evidence type="ECO:0000313" key="4">
    <source>
        <dbReference type="Proteomes" id="UP000016638"/>
    </source>
</evidence>
<dbReference type="PANTHER" id="PTHR48090">
    <property type="entry name" value="UNDECAPRENYL-PHOSPHATE 4-DEOXY-4-FORMAMIDO-L-ARABINOSE TRANSFERASE-RELATED"/>
    <property type="match status" value="1"/>
</dbReference>
<feature type="domain" description="Glycosyltransferase 2-like" evidence="2">
    <location>
        <begin position="6"/>
        <end position="159"/>
    </location>
</feature>
<evidence type="ECO:0000256" key="1">
    <source>
        <dbReference type="ARBA" id="ARBA00006739"/>
    </source>
</evidence>
<dbReference type="CDD" id="cd04179">
    <property type="entry name" value="DPM_DPG-synthase_like"/>
    <property type="match status" value="1"/>
</dbReference>
<proteinExistence type="inferred from homology"/>
<evidence type="ECO:0000259" key="2">
    <source>
        <dbReference type="Pfam" id="PF00535"/>
    </source>
</evidence>
<dbReference type="Proteomes" id="UP000016638">
    <property type="component" value="Unassembled WGS sequence"/>
</dbReference>
<dbReference type="PATRIC" id="fig|1125712.3.peg.2025"/>
<gene>
    <name evidence="3" type="ORF">HMPREF1316_0605</name>
</gene>
<sequence>MRVLAIIPAYNEQECIEDTVDELVRTCPQVDYLVVNDGSADDTPQILDRRGFNHIDLPVNCGLSAGVQAGMKHALRNGYDAAVQYDADGQHMPIYLASMAQAIEHGADIVIASRGAAGSGAVGVRGAGAKLITWLIRHTTHQTIQDPTSGMRMYDRAMMEVFANGFDITPEPDTVALLIRKGARVVEVPARMRERQGGTSYLRFMSSIRYMLRTCLSLLLFQWFR</sequence>
<dbReference type="RefSeq" id="WP_021726832.1">
    <property type="nucleotide sequence ID" value="NZ_AWEZ01000062.1"/>
</dbReference>
<dbReference type="STRING" id="1125712.HMPREF1316_0605"/>
<dbReference type="InterPro" id="IPR001173">
    <property type="entry name" value="Glyco_trans_2-like"/>
</dbReference>
<dbReference type="AlphaFoldDB" id="U2T151"/>
<dbReference type="SUPFAM" id="SSF53448">
    <property type="entry name" value="Nucleotide-diphospho-sugar transferases"/>
    <property type="match status" value="1"/>
</dbReference>
<dbReference type="InterPro" id="IPR050256">
    <property type="entry name" value="Glycosyltransferase_2"/>
</dbReference>
<reference evidence="3 4" key="1">
    <citation type="submission" date="2013-08" db="EMBL/GenBank/DDBJ databases">
        <authorList>
            <person name="Durkin A.S."/>
            <person name="Haft D.R."/>
            <person name="McCorrison J."/>
            <person name="Torralba M."/>
            <person name="Gillis M."/>
            <person name="Haft D.H."/>
            <person name="Methe B."/>
            <person name="Sutton G."/>
            <person name="Nelson K.E."/>
        </authorList>
    </citation>
    <scope>NUCLEOTIDE SEQUENCE [LARGE SCALE GENOMIC DNA]</scope>
    <source>
        <strain evidence="3 4">F0195</strain>
    </source>
</reference>
<comment type="caution">
    <text evidence="3">The sequence shown here is derived from an EMBL/GenBank/DDBJ whole genome shotgun (WGS) entry which is preliminary data.</text>
</comment>
<organism evidence="3 4">
    <name type="scientific">Olsenella profusa F0195</name>
    <dbReference type="NCBI Taxonomy" id="1125712"/>
    <lineage>
        <taxon>Bacteria</taxon>
        <taxon>Bacillati</taxon>
        <taxon>Actinomycetota</taxon>
        <taxon>Coriobacteriia</taxon>
        <taxon>Coriobacteriales</taxon>
        <taxon>Atopobiaceae</taxon>
        <taxon>Olsenella</taxon>
    </lineage>
</organism>
<dbReference type="OrthoDB" id="9810303at2"/>
<comment type="similarity">
    <text evidence="1">Belongs to the glycosyltransferase 2 family.</text>
</comment>
<dbReference type="EC" id="2.4.-.-" evidence="3"/>
<dbReference type="Pfam" id="PF00535">
    <property type="entry name" value="Glycos_transf_2"/>
    <property type="match status" value="1"/>
</dbReference>
<keyword evidence="3" id="KW-0328">Glycosyltransferase</keyword>